<dbReference type="OrthoDB" id="9787563at2"/>
<accession>A0A414NVB4</accession>
<dbReference type="AlphaFoldDB" id="A0A414NVB4"/>
<dbReference type="RefSeq" id="WP_118176573.1">
    <property type="nucleotide sequence ID" value="NZ_CAMKFF010000017.1"/>
</dbReference>
<name>A0A414NVB4_9FIRM</name>
<organism evidence="2 3">
    <name type="scientific">Mitsuokella multacida</name>
    <dbReference type="NCBI Taxonomy" id="52226"/>
    <lineage>
        <taxon>Bacteria</taxon>
        <taxon>Bacillati</taxon>
        <taxon>Bacillota</taxon>
        <taxon>Negativicutes</taxon>
        <taxon>Selenomonadales</taxon>
        <taxon>Selenomonadaceae</taxon>
        <taxon>Mitsuokella</taxon>
    </lineage>
</organism>
<protein>
    <submittedName>
        <fullName evidence="2">Uncharacterized protein</fullName>
    </submittedName>
</protein>
<evidence type="ECO:0000313" key="2">
    <source>
        <dbReference type="EMBL" id="RHF50758.1"/>
    </source>
</evidence>
<dbReference type="Proteomes" id="UP000283442">
    <property type="component" value="Unassembled WGS sequence"/>
</dbReference>
<dbReference type="Pfam" id="PF19991">
    <property type="entry name" value="HMA_2"/>
    <property type="match status" value="2"/>
</dbReference>
<evidence type="ECO:0000313" key="3">
    <source>
        <dbReference type="Proteomes" id="UP000283442"/>
    </source>
</evidence>
<comment type="caution">
    <text evidence="2">The sequence shown here is derived from an EMBL/GenBank/DDBJ whole genome shotgun (WGS) entry which is preliminary data.</text>
</comment>
<gene>
    <name evidence="2" type="ORF">DW674_09780</name>
</gene>
<proteinExistence type="predicted"/>
<reference evidence="2 3" key="1">
    <citation type="submission" date="2018-08" db="EMBL/GenBank/DDBJ databases">
        <title>A genome reference for cultivated species of the human gut microbiota.</title>
        <authorList>
            <person name="Zou Y."/>
            <person name="Xue W."/>
            <person name="Luo G."/>
        </authorList>
    </citation>
    <scope>NUCLEOTIDE SEQUENCE [LARGE SCALE GENOMIC DNA]</scope>
    <source>
        <strain evidence="2 3">AM25-21AC</strain>
    </source>
</reference>
<evidence type="ECO:0000256" key="1">
    <source>
        <dbReference type="SAM" id="MobiDB-lite"/>
    </source>
</evidence>
<feature type="compositionally biased region" description="Polar residues" evidence="1">
    <location>
        <begin position="22"/>
        <end position="32"/>
    </location>
</feature>
<feature type="region of interest" description="Disordered" evidence="1">
    <location>
        <begin position="22"/>
        <end position="45"/>
    </location>
</feature>
<dbReference type="EMBL" id="QRHE01000011">
    <property type="protein sequence ID" value="RHF50758.1"/>
    <property type="molecule type" value="Genomic_DNA"/>
</dbReference>
<sequence length="217" mass="23410">MSYVSGFMMGAAIGKSIRQMFGGSSATPSSGRATVGRRSRAAAKPQAAPLRAVPSFALVSALPGRRRYRAARIAPSIATLLEERLAALDFVKSCEVSAVSGSILIEFDEADSLRVDALAAWLKEHLFPAAPADGAEAECAGLDESHAGRITRSVRNSGREFSAWINRHTAGWFDMSSLVSLLFALRGIRKMLMTYSSPSGAQMLWWALSLMRGWRTV</sequence>